<feature type="compositionally biased region" description="Polar residues" evidence="1">
    <location>
        <begin position="51"/>
        <end position="63"/>
    </location>
</feature>
<dbReference type="EMBL" id="JBBPBN010000024">
    <property type="protein sequence ID" value="KAK9009595.1"/>
    <property type="molecule type" value="Genomic_DNA"/>
</dbReference>
<evidence type="ECO:0000313" key="2">
    <source>
        <dbReference type="EMBL" id="KAK9009595.1"/>
    </source>
</evidence>
<feature type="compositionally biased region" description="Basic and acidic residues" evidence="1">
    <location>
        <begin position="1"/>
        <end position="12"/>
    </location>
</feature>
<feature type="region of interest" description="Disordered" evidence="1">
    <location>
        <begin position="1"/>
        <end position="77"/>
    </location>
</feature>
<evidence type="ECO:0000313" key="3">
    <source>
        <dbReference type="Proteomes" id="UP001396334"/>
    </source>
</evidence>
<feature type="compositionally biased region" description="Basic and acidic residues" evidence="1">
    <location>
        <begin position="65"/>
        <end position="76"/>
    </location>
</feature>
<dbReference type="Proteomes" id="UP001396334">
    <property type="component" value="Unassembled WGS sequence"/>
</dbReference>
<proteinExistence type="predicted"/>
<feature type="compositionally biased region" description="Polar residues" evidence="1">
    <location>
        <begin position="29"/>
        <end position="43"/>
    </location>
</feature>
<gene>
    <name evidence="2" type="ORF">V6N11_036126</name>
</gene>
<comment type="caution">
    <text evidence="2">The sequence shown here is derived from an EMBL/GenBank/DDBJ whole genome shotgun (WGS) entry which is preliminary data.</text>
</comment>
<organism evidence="2 3">
    <name type="scientific">Hibiscus sabdariffa</name>
    <name type="common">roselle</name>
    <dbReference type="NCBI Taxonomy" id="183260"/>
    <lineage>
        <taxon>Eukaryota</taxon>
        <taxon>Viridiplantae</taxon>
        <taxon>Streptophyta</taxon>
        <taxon>Embryophyta</taxon>
        <taxon>Tracheophyta</taxon>
        <taxon>Spermatophyta</taxon>
        <taxon>Magnoliopsida</taxon>
        <taxon>eudicotyledons</taxon>
        <taxon>Gunneridae</taxon>
        <taxon>Pentapetalae</taxon>
        <taxon>rosids</taxon>
        <taxon>malvids</taxon>
        <taxon>Malvales</taxon>
        <taxon>Malvaceae</taxon>
        <taxon>Malvoideae</taxon>
        <taxon>Hibiscus</taxon>
    </lineage>
</organism>
<accession>A0ABR2R9F5</accession>
<name>A0ABR2R9F5_9ROSI</name>
<reference evidence="2 3" key="1">
    <citation type="journal article" date="2024" name="G3 (Bethesda)">
        <title>Genome assembly of Hibiscus sabdariffa L. provides insights into metabolisms of medicinal natural products.</title>
        <authorList>
            <person name="Kim T."/>
        </authorList>
    </citation>
    <scope>NUCLEOTIDE SEQUENCE [LARGE SCALE GENOMIC DNA]</scope>
    <source>
        <strain evidence="2">TK-2024</strain>
        <tissue evidence="2">Old leaves</tissue>
    </source>
</reference>
<protein>
    <submittedName>
        <fullName evidence="2">Uncharacterized protein</fullName>
    </submittedName>
</protein>
<keyword evidence="3" id="KW-1185">Reference proteome</keyword>
<sequence>MGFRDGSSKGHGEGVAASGSSVREVGFNDGTSYPLCNNENNAMVESEKTVESTSNSKLDTVSSNEEEKVDRSRSGTEEEMFQAMWIERNCINGDSRDKESSKGKIKLSDLVGESSRKHWRWTVWKVENVNLEEWRSRQRVKREMRLIMLFRFKVN</sequence>
<evidence type="ECO:0000256" key="1">
    <source>
        <dbReference type="SAM" id="MobiDB-lite"/>
    </source>
</evidence>